<accession>A0A4Y7TQ12</accession>
<proteinExistence type="predicted"/>
<organism evidence="4 5">
    <name type="scientific">Coprinellus micaceus</name>
    <name type="common">Glistening ink-cap mushroom</name>
    <name type="synonym">Coprinus micaceus</name>
    <dbReference type="NCBI Taxonomy" id="71717"/>
    <lineage>
        <taxon>Eukaryota</taxon>
        <taxon>Fungi</taxon>
        <taxon>Dikarya</taxon>
        <taxon>Basidiomycota</taxon>
        <taxon>Agaricomycotina</taxon>
        <taxon>Agaricomycetes</taxon>
        <taxon>Agaricomycetidae</taxon>
        <taxon>Agaricales</taxon>
        <taxon>Agaricineae</taxon>
        <taxon>Psathyrellaceae</taxon>
        <taxon>Coprinellus</taxon>
    </lineage>
</organism>
<sequence>MGTSLVLYGSHLALMLLVAYVWVGSRRKRDLERTLASTLTIEKEELREKSTALDRRNKELELILVEAEAELRRGNLEFVGVRAKEREANDTVVSLSRAIAEQVVTISDLKAKLNEMETERSSWAHQIHLLIQDKEDLVVRSQRRQQKVLELQDKLSECYARLNRRCTYDGTRSPFGLWGSPLTAAYNDTRRSSPHDVPQNPSYSAPAQSPLK</sequence>
<evidence type="ECO:0000313" key="5">
    <source>
        <dbReference type="Proteomes" id="UP000298030"/>
    </source>
</evidence>
<keyword evidence="3" id="KW-0472">Membrane</keyword>
<protein>
    <submittedName>
        <fullName evidence="4">Uncharacterized protein</fullName>
    </submittedName>
</protein>
<evidence type="ECO:0000256" key="1">
    <source>
        <dbReference type="SAM" id="Coils"/>
    </source>
</evidence>
<keyword evidence="1" id="KW-0175">Coiled coil</keyword>
<evidence type="ECO:0000256" key="3">
    <source>
        <dbReference type="SAM" id="Phobius"/>
    </source>
</evidence>
<dbReference type="AlphaFoldDB" id="A0A4Y7TQ12"/>
<dbReference type="OrthoDB" id="10534405at2759"/>
<comment type="caution">
    <text evidence="4">The sequence shown here is derived from an EMBL/GenBank/DDBJ whole genome shotgun (WGS) entry which is preliminary data.</text>
</comment>
<dbReference type="EMBL" id="QPFP01000006">
    <property type="protein sequence ID" value="TEB36267.1"/>
    <property type="molecule type" value="Genomic_DNA"/>
</dbReference>
<dbReference type="Proteomes" id="UP000298030">
    <property type="component" value="Unassembled WGS sequence"/>
</dbReference>
<feature type="coiled-coil region" evidence="1">
    <location>
        <begin position="36"/>
        <end position="126"/>
    </location>
</feature>
<keyword evidence="3" id="KW-0812">Transmembrane</keyword>
<name>A0A4Y7TQ12_COPMI</name>
<gene>
    <name evidence="4" type="ORF">FA13DRAFT_1727850</name>
</gene>
<evidence type="ECO:0000313" key="4">
    <source>
        <dbReference type="EMBL" id="TEB36267.1"/>
    </source>
</evidence>
<reference evidence="4 5" key="1">
    <citation type="journal article" date="2019" name="Nat. Ecol. Evol.">
        <title>Megaphylogeny resolves global patterns of mushroom evolution.</title>
        <authorList>
            <person name="Varga T."/>
            <person name="Krizsan K."/>
            <person name="Foldi C."/>
            <person name="Dima B."/>
            <person name="Sanchez-Garcia M."/>
            <person name="Sanchez-Ramirez S."/>
            <person name="Szollosi G.J."/>
            <person name="Szarkandi J.G."/>
            <person name="Papp V."/>
            <person name="Albert L."/>
            <person name="Andreopoulos W."/>
            <person name="Angelini C."/>
            <person name="Antonin V."/>
            <person name="Barry K.W."/>
            <person name="Bougher N.L."/>
            <person name="Buchanan P."/>
            <person name="Buyck B."/>
            <person name="Bense V."/>
            <person name="Catcheside P."/>
            <person name="Chovatia M."/>
            <person name="Cooper J."/>
            <person name="Damon W."/>
            <person name="Desjardin D."/>
            <person name="Finy P."/>
            <person name="Geml J."/>
            <person name="Haridas S."/>
            <person name="Hughes K."/>
            <person name="Justo A."/>
            <person name="Karasinski D."/>
            <person name="Kautmanova I."/>
            <person name="Kiss B."/>
            <person name="Kocsube S."/>
            <person name="Kotiranta H."/>
            <person name="LaButti K.M."/>
            <person name="Lechner B.E."/>
            <person name="Liimatainen K."/>
            <person name="Lipzen A."/>
            <person name="Lukacs Z."/>
            <person name="Mihaltcheva S."/>
            <person name="Morgado L.N."/>
            <person name="Niskanen T."/>
            <person name="Noordeloos M.E."/>
            <person name="Ohm R.A."/>
            <person name="Ortiz-Santana B."/>
            <person name="Ovrebo C."/>
            <person name="Racz N."/>
            <person name="Riley R."/>
            <person name="Savchenko A."/>
            <person name="Shiryaev A."/>
            <person name="Soop K."/>
            <person name="Spirin V."/>
            <person name="Szebenyi C."/>
            <person name="Tomsovsky M."/>
            <person name="Tulloss R.E."/>
            <person name="Uehling J."/>
            <person name="Grigoriev I.V."/>
            <person name="Vagvolgyi C."/>
            <person name="Papp T."/>
            <person name="Martin F.M."/>
            <person name="Miettinen O."/>
            <person name="Hibbett D.S."/>
            <person name="Nagy L.G."/>
        </authorList>
    </citation>
    <scope>NUCLEOTIDE SEQUENCE [LARGE SCALE GENOMIC DNA]</scope>
    <source>
        <strain evidence="4 5">FP101781</strain>
    </source>
</reference>
<evidence type="ECO:0000256" key="2">
    <source>
        <dbReference type="SAM" id="MobiDB-lite"/>
    </source>
</evidence>
<feature type="region of interest" description="Disordered" evidence="2">
    <location>
        <begin position="186"/>
        <end position="212"/>
    </location>
</feature>
<feature type="transmembrane region" description="Helical" evidence="3">
    <location>
        <begin position="6"/>
        <end position="23"/>
    </location>
</feature>
<keyword evidence="5" id="KW-1185">Reference proteome</keyword>
<keyword evidence="3" id="KW-1133">Transmembrane helix</keyword>
<feature type="compositionally biased region" description="Polar residues" evidence="2">
    <location>
        <begin position="199"/>
        <end position="212"/>
    </location>
</feature>